<feature type="transmembrane region" description="Helical" evidence="9">
    <location>
        <begin position="275"/>
        <end position="296"/>
    </location>
</feature>
<sequence>MRWPRWVALGTFLLALTLVAGSSWLLVSYRTGAHTLRNFIGLAVIGSTIAALGLAVARRQPANPVGPILGWIGVIAVFLTARDVYYNAVVHDPGRLPLGNRTVAWLEESGWWLLIAVALLLLYFPTGQLVSRRWRLIPPALLVLGAGQQAFGAFASEPFLSPLQDLPRPYAPLPGALRVVSELVFFGLLALCLAAVVPVVMRYRGSTGTVRAQLKWLLLAGVAALLYPLVCLAEILVAGQSGIVATVVGVLTLAALPAAVAVAMLRHDLYDVDRVLADTVSYSIVMVVLLGTYAVAAVSLGLVLGRDSAVVAAAATAVCALILAPLRSRLQRVVDRRLYPPRRAALLAIEDLQHRIHTEQAQPEDLESALRTALRDPGLRVGLLIPGASGFVDAAGTPIAGPRLVPVLLGGEQIGVLASGLTSPAVLKVVAAAASSLVEVTRLRAELAGALREVEASRARLVQAGDAERRRLERDLHDGAQQRLVSLGMAMRLAQRHLDDGTVDVNGLLDQGVAELATAVAELRQIAHGLRPASLDDGLYAALSAITQSLPIPVRLQIPSDLPEELATTAYFVAAEAVTNAAKYANATSIVVRVARSADEMRIRIEDDGCGGAAPRPGSGLSGLLDRVAAVGGALELRSPAGRGTTVEAVVPCES</sequence>
<dbReference type="InterPro" id="IPR036890">
    <property type="entry name" value="HATPase_C_sf"/>
</dbReference>
<feature type="transmembrane region" description="Helical" evidence="9">
    <location>
        <begin position="38"/>
        <end position="56"/>
    </location>
</feature>
<dbReference type="AlphaFoldDB" id="A0A7X6A0A7"/>
<keyword evidence="4" id="KW-0808">Transferase</keyword>
<evidence type="ECO:0000256" key="6">
    <source>
        <dbReference type="ARBA" id="ARBA00022777"/>
    </source>
</evidence>
<dbReference type="PANTHER" id="PTHR24421:SF10">
    <property type="entry name" value="NITRATE_NITRITE SENSOR PROTEIN NARQ"/>
    <property type="match status" value="1"/>
</dbReference>
<gene>
    <name evidence="11" type="ORF">BJY22_002674</name>
</gene>
<evidence type="ECO:0000313" key="11">
    <source>
        <dbReference type="EMBL" id="NIK56957.1"/>
    </source>
</evidence>
<feature type="transmembrane region" description="Helical" evidence="9">
    <location>
        <begin position="109"/>
        <end position="124"/>
    </location>
</feature>
<protein>
    <recommendedName>
        <fullName evidence="2">histidine kinase</fullName>
        <ecNumber evidence="2">2.7.13.3</ecNumber>
    </recommendedName>
</protein>
<evidence type="ECO:0000256" key="8">
    <source>
        <dbReference type="ARBA" id="ARBA00023012"/>
    </source>
</evidence>
<dbReference type="Proteomes" id="UP000555407">
    <property type="component" value="Unassembled WGS sequence"/>
</dbReference>
<reference evidence="11 12" key="1">
    <citation type="submission" date="2020-03" db="EMBL/GenBank/DDBJ databases">
        <title>Sequencing the genomes of 1000 actinobacteria strains.</title>
        <authorList>
            <person name="Klenk H.-P."/>
        </authorList>
    </citation>
    <scope>NUCLEOTIDE SEQUENCE [LARGE SCALE GENOMIC DNA]</scope>
    <source>
        <strain evidence="11 12">DSM 45490</strain>
    </source>
</reference>
<dbReference type="PANTHER" id="PTHR24421">
    <property type="entry name" value="NITRATE/NITRITE SENSOR PROTEIN NARX-RELATED"/>
    <property type="match status" value="1"/>
</dbReference>
<dbReference type="InterPro" id="IPR003594">
    <property type="entry name" value="HATPase_dom"/>
</dbReference>
<keyword evidence="9" id="KW-0812">Transmembrane</keyword>
<keyword evidence="9" id="KW-0472">Membrane</keyword>
<keyword evidence="3" id="KW-0597">Phosphoprotein</keyword>
<dbReference type="Pfam" id="PF07730">
    <property type="entry name" value="HisKA_3"/>
    <property type="match status" value="1"/>
</dbReference>
<keyword evidence="7" id="KW-0067">ATP-binding</keyword>
<dbReference type="InterPro" id="IPR050482">
    <property type="entry name" value="Sensor_HK_TwoCompSys"/>
</dbReference>
<feature type="transmembrane region" description="Helical" evidence="9">
    <location>
        <begin position="175"/>
        <end position="196"/>
    </location>
</feature>
<evidence type="ECO:0000256" key="2">
    <source>
        <dbReference type="ARBA" id="ARBA00012438"/>
    </source>
</evidence>
<dbReference type="Gene3D" id="3.30.565.10">
    <property type="entry name" value="Histidine kinase-like ATPase, C-terminal domain"/>
    <property type="match status" value="1"/>
</dbReference>
<keyword evidence="6 11" id="KW-0418">Kinase</keyword>
<dbReference type="EC" id="2.7.13.3" evidence="2"/>
<evidence type="ECO:0000256" key="5">
    <source>
        <dbReference type="ARBA" id="ARBA00022741"/>
    </source>
</evidence>
<dbReference type="Gene3D" id="1.20.5.1930">
    <property type="match status" value="1"/>
</dbReference>
<evidence type="ECO:0000259" key="10">
    <source>
        <dbReference type="SMART" id="SM00387"/>
    </source>
</evidence>
<dbReference type="GO" id="GO:0046983">
    <property type="term" value="F:protein dimerization activity"/>
    <property type="evidence" value="ECO:0007669"/>
    <property type="project" value="InterPro"/>
</dbReference>
<dbReference type="Pfam" id="PF02518">
    <property type="entry name" value="HATPase_c"/>
    <property type="match status" value="1"/>
</dbReference>
<keyword evidence="9" id="KW-1133">Transmembrane helix</keyword>
<dbReference type="EMBL" id="JAASRO010000001">
    <property type="protein sequence ID" value="NIK56957.1"/>
    <property type="molecule type" value="Genomic_DNA"/>
</dbReference>
<feature type="transmembrane region" description="Helical" evidence="9">
    <location>
        <begin position="243"/>
        <end position="263"/>
    </location>
</feature>
<feature type="domain" description="Histidine kinase/HSP90-like ATPase" evidence="10">
    <location>
        <begin position="565"/>
        <end position="655"/>
    </location>
</feature>
<dbReference type="SMART" id="SM00387">
    <property type="entry name" value="HATPase_c"/>
    <property type="match status" value="1"/>
</dbReference>
<dbReference type="RefSeq" id="WP_167206678.1">
    <property type="nucleotide sequence ID" value="NZ_JAASRO010000001.1"/>
</dbReference>
<dbReference type="InterPro" id="IPR011712">
    <property type="entry name" value="Sig_transdc_His_kin_sub3_dim/P"/>
</dbReference>
<accession>A0A7X6A0A7</accession>
<dbReference type="CDD" id="cd16917">
    <property type="entry name" value="HATPase_UhpB-NarQ-NarX-like"/>
    <property type="match status" value="1"/>
</dbReference>
<comment type="catalytic activity">
    <reaction evidence="1">
        <text>ATP + protein L-histidine = ADP + protein N-phospho-L-histidine.</text>
        <dbReference type="EC" id="2.7.13.3"/>
    </reaction>
</comment>
<feature type="transmembrane region" description="Helical" evidence="9">
    <location>
        <begin position="216"/>
        <end position="237"/>
    </location>
</feature>
<dbReference type="GO" id="GO:0016020">
    <property type="term" value="C:membrane"/>
    <property type="evidence" value="ECO:0007669"/>
    <property type="project" value="InterPro"/>
</dbReference>
<evidence type="ECO:0000256" key="4">
    <source>
        <dbReference type="ARBA" id="ARBA00022679"/>
    </source>
</evidence>
<name>A0A7X6A0A7_9ACTN</name>
<keyword evidence="5" id="KW-0547">Nucleotide-binding</keyword>
<evidence type="ECO:0000256" key="1">
    <source>
        <dbReference type="ARBA" id="ARBA00000085"/>
    </source>
</evidence>
<dbReference type="GO" id="GO:0005524">
    <property type="term" value="F:ATP binding"/>
    <property type="evidence" value="ECO:0007669"/>
    <property type="project" value="UniProtKB-KW"/>
</dbReference>
<feature type="transmembrane region" description="Helical" evidence="9">
    <location>
        <begin position="308"/>
        <end position="326"/>
    </location>
</feature>
<dbReference type="GO" id="GO:0000155">
    <property type="term" value="F:phosphorelay sensor kinase activity"/>
    <property type="evidence" value="ECO:0007669"/>
    <property type="project" value="InterPro"/>
</dbReference>
<comment type="caution">
    <text evidence="11">The sequence shown here is derived from an EMBL/GenBank/DDBJ whole genome shotgun (WGS) entry which is preliminary data.</text>
</comment>
<evidence type="ECO:0000256" key="7">
    <source>
        <dbReference type="ARBA" id="ARBA00022840"/>
    </source>
</evidence>
<keyword evidence="8" id="KW-0902">Two-component regulatory system</keyword>
<feature type="transmembrane region" description="Helical" evidence="9">
    <location>
        <begin position="68"/>
        <end position="89"/>
    </location>
</feature>
<evidence type="ECO:0000256" key="9">
    <source>
        <dbReference type="SAM" id="Phobius"/>
    </source>
</evidence>
<keyword evidence="12" id="KW-1185">Reference proteome</keyword>
<organism evidence="11 12">
    <name type="scientific">Kribbella shirazensis</name>
    <dbReference type="NCBI Taxonomy" id="1105143"/>
    <lineage>
        <taxon>Bacteria</taxon>
        <taxon>Bacillati</taxon>
        <taxon>Actinomycetota</taxon>
        <taxon>Actinomycetes</taxon>
        <taxon>Propionibacteriales</taxon>
        <taxon>Kribbellaceae</taxon>
        <taxon>Kribbella</taxon>
    </lineage>
</organism>
<dbReference type="SUPFAM" id="SSF55874">
    <property type="entry name" value="ATPase domain of HSP90 chaperone/DNA topoisomerase II/histidine kinase"/>
    <property type="match status" value="1"/>
</dbReference>
<evidence type="ECO:0000256" key="3">
    <source>
        <dbReference type="ARBA" id="ARBA00022553"/>
    </source>
</evidence>
<proteinExistence type="predicted"/>
<evidence type="ECO:0000313" key="12">
    <source>
        <dbReference type="Proteomes" id="UP000555407"/>
    </source>
</evidence>